<evidence type="ECO:0000313" key="3">
    <source>
        <dbReference type="Proteomes" id="UP001231189"/>
    </source>
</evidence>
<protein>
    <submittedName>
        <fullName evidence="2">Uncharacterized protein</fullName>
    </submittedName>
</protein>
<accession>A0AAD8VKY2</accession>
<comment type="caution">
    <text evidence="2">The sequence shown here is derived from an EMBL/GenBank/DDBJ whole genome shotgun (WGS) entry which is preliminary data.</text>
</comment>
<sequence length="1158" mass="131723">MKQKRKVEEIPDCYHQSMGWGNLHYPLVENIAERADILSTGRLARGMIGMRHAIRGAHKVPFGLPSLLHCDPETWPDDRDNTGIHALLMPLDKPTVPAFIHTKEELDGHGPMHWVGCNGDWVAFVQQDGHLTIRNIYISDTIIPLPSLQDAGISLGPTSEWWHGSPPFLFKYKIDKSLELLKVRIVKRPYKDDLAGPWHYEVIVVFDELIAILQAPLEKEWNILRNPEFFDRNSYVDAMGIPGYGTHAAPRLIDAPVIEDEEAEVAAIFAQIEGDAVMEDDEANVAQGDGGADEDNDADEEELEEEELEEDEFDDEELDDEELDDDGDNHNYEDEDVFLGFSDQRTWFLAPMRAESITGESDLAWIQVRWHLHTARSCAEHLRDDVEGPGPAAALEASGSSCCLTTCSPVGFGRATHSHARWDVGTIFRGNHVDICVSDGGRTSQEVNYAVAHSLHRHAESLVNTLERVALNVVQEVTKHKYSPSGPALGTHQGEVPLYTRPPLQHTFAAPQQQGSPAYVVYKVGGDPGDYQFLKDCHGRRSRWSRKQFWADAEKQAWLTKYATGTSHERTSAAPTVDEITAIMRDQFGILPKKRMIGYSKPYPNDYDLIPLPPKYRLPDFTKFSGSEGTSSIEHVSRYLAQLGMVSASDELRVRFFSQSLTGPAFGWYTSLLPDSRRGETVSEYIQRFRTVRNRCYSVRLSEKEACELAVAGLSAPLKDVTFQAEYNSLAHMVQKLTAYEQRHPELYQDKYKRVALIETDEDEDSAGDQEVAVAEWTRGAKPVSCKWVKQPGPVKGFDFDLSKTEQIFDLLLKEKQLKLPEGHKIPTPQEMNGRPYCKWHHTFTHTTNDCKVLRGQIQMAIEQGRLLFGQFAMRVDTQPFPEVNMVDLSQCIGREPGFSLDINMAGLADRHGEDKPESSRSRGKDKKEADPRDRPQHDDRRYLTEEEVISVRYQRPLSAHLLNKYEQQYDRRRRYDVDDDRYRRSDADNRKYRRYEGYERHARGRSREQEDMDRHWNCPFFKHCWDSGMSRLPTIENCPECKQKRKGTNEVSVFKRLGPLPSQNKRAESSQDEDFEESEEEDRYHRPRWCLIDSATPKSASATAQKLGRSRGAVPVHVEESTARSGRKNSANTGNRSSPTEESVATQADESRCRDIG</sequence>
<dbReference type="PANTHER" id="PTHR33223:SF8">
    <property type="entry name" value="OS04G0172440 PROTEIN"/>
    <property type="match status" value="1"/>
</dbReference>
<organism evidence="2 3">
    <name type="scientific">Lolium multiflorum</name>
    <name type="common">Italian ryegrass</name>
    <name type="synonym">Lolium perenne subsp. multiflorum</name>
    <dbReference type="NCBI Taxonomy" id="4521"/>
    <lineage>
        <taxon>Eukaryota</taxon>
        <taxon>Viridiplantae</taxon>
        <taxon>Streptophyta</taxon>
        <taxon>Embryophyta</taxon>
        <taxon>Tracheophyta</taxon>
        <taxon>Spermatophyta</taxon>
        <taxon>Magnoliopsida</taxon>
        <taxon>Liliopsida</taxon>
        <taxon>Poales</taxon>
        <taxon>Poaceae</taxon>
        <taxon>BOP clade</taxon>
        <taxon>Pooideae</taxon>
        <taxon>Poodae</taxon>
        <taxon>Poeae</taxon>
        <taxon>Poeae Chloroplast Group 2 (Poeae type)</taxon>
        <taxon>Loliodinae</taxon>
        <taxon>Loliinae</taxon>
        <taxon>Lolium</taxon>
    </lineage>
</organism>
<dbReference type="EMBL" id="JAUUTY010000007">
    <property type="protein sequence ID" value="KAK1608358.1"/>
    <property type="molecule type" value="Genomic_DNA"/>
</dbReference>
<gene>
    <name evidence="2" type="ORF">QYE76_032031</name>
</gene>
<feature type="region of interest" description="Disordered" evidence="1">
    <location>
        <begin position="1053"/>
        <end position="1158"/>
    </location>
</feature>
<feature type="compositionally biased region" description="Basic and acidic residues" evidence="1">
    <location>
        <begin position="910"/>
        <end position="945"/>
    </location>
</feature>
<proteinExistence type="predicted"/>
<evidence type="ECO:0000256" key="1">
    <source>
        <dbReference type="SAM" id="MobiDB-lite"/>
    </source>
</evidence>
<name>A0AAD8VKY2_LOLMU</name>
<feature type="compositionally biased region" description="Acidic residues" evidence="1">
    <location>
        <begin position="291"/>
        <end position="334"/>
    </location>
</feature>
<feature type="compositionally biased region" description="Acidic residues" evidence="1">
    <location>
        <begin position="1071"/>
        <end position="1082"/>
    </location>
</feature>
<reference evidence="2" key="1">
    <citation type="submission" date="2023-07" db="EMBL/GenBank/DDBJ databases">
        <title>A chromosome-level genome assembly of Lolium multiflorum.</title>
        <authorList>
            <person name="Chen Y."/>
            <person name="Copetti D."/>
            <person name="Kolliker R."/>
            <person name="Studer B."/>
        </authorList>
    </citation>
    <scope>NUCLEOTIDE SEQUENCE</scope>
    <source>
        <strain evidence="2">02402/16</strain>
        <tissue evidence="2">Leaf</tissue>
    </source>
</reference>
<keyword evidence="3" id="KW-1185">Reference proteome</keyword>
<dbReference type="PANTHER" id="PTHR33223">
    <property type="entry name" value="CCHC-TYPE DOMAIN-CONTAINING PROTEIN"/>
    <property type="match status" value="1"/>
</dbReference>
<dbReference type="Proteomes" id="UP001231189">
    <property type="component" value="Unassembled WGS sequence"/>
</dbReference>
<feature type="compositionally biased region" description="Polar residues" evidence="1">
    <location>
        <begin position="1129"/>
        <end position="1149"/>
    </location>
</feature>
<feature type="region of interest" description="Disordered" evidence="1">
    <location>
        <begin position="910"/>
        <end position="946"/>
    </location>
</feature>
<dbReference type="AlphaFoldDB" id="A0AAD8VKY2"/>
<feature type="region of interest" description="Disordered" evidence="1">
    <location>
        <begin position="285"/>
        <end position="334"/>
    </location>
</feature>
<evidence type="ECO:0000313" key="2">
    <source>
        <dbReference type="EMBL" id="KAK1608358.1"/>
    </source>
</evidence>